<dbReference type="PANTHER" id="PTHR12469:SF2">
    <property type="entry name" value="SUCCINATE DEHYDROGENASE ASSEMBLY FACTOR 2, MITOCHONDRIAL"/>
    <property type="match status" value="1"/>
</dbReference>
<organism evidence="4">
    <name type="scientific">Notodromas monacha</name>
    <dbReference type="NCBI Taxonomy" id="399045"/>
    <lineage>
        <taxon>Eukaryota</taxon>
        <taxon>Metazoa</taxon>
        <taxon>Ecdysozoa</taxon>
        <taxon>Arthropoda</taxon>
        <taxon>Crustacea</taxon>
        <taxon>Oligostraca</taxon>
        <taxon>Ostracoda</taxon>
        <taxon>Podocopa</taxon>
        <taxon>Podocopida</taxon>
        <taxon>Cypridocopina</taxon>
        <taxon>Cypridoidea</taxon>
        <taxon>Cyprididae</taxon>
        <taxon>Notodromas</taxon>
    </lineage>
</organism>
<evidence type="ECO:0000256" key="1">
    <source>
        <dbReference type="ARBA" id="ARBA00004305"/>
    </source>
</evidence>
<dbReference type="EMBL" id="CAJPEX010016246">
    <property type="protein sequence ID" value="CAG0925693.1"/>
    <property type="molecule type" value="Genomic_DNA"/>
</dbReference>
<keyword evidence="3" id="KW-0143">Chaperone</keyword>
<keyword evidence="5" id="KW-1185">Reference proteome</keyword>
<comment type="subcellular location">
    <subcellularLocation>
        <location evidence="1">Mitochondrion matrix</location>
    </subcellularLocation>
</comment>
<accession>A0A7R9GLA1</accession>
<dbReference type="GO" id="GO:0006099">
    <property type="term" value="P:tricarboxylic acid cycle"/>
    <property type="evidence" value="ECO:0007669"/>
    <property type="project" value="TreeGrafter"/>
</dbReference>
<evidence type="ECO:0000256" key="2">
    <source>
        <dbReference type="ARBA" id="ARBA00023128"/>
    </source>
</evidence>
<evidence type="ECO:0000256" key="3">
    <source>
        <dbReference type="ARBA" id="ARBA00023186"/>
    </source>
</evidence>
<dbReference type="GO" id="GO:0005759">
    <property type="term" value="C:mitochondrial matrix"/>
    <property type="evidence" value="ECO:0007669"/>
    <property type="project" value="UniProtKB-SubCell"/>
</dbReference>
<dbReference type="Pfam" id="PF03937">
    <property type="entry name" value="Sdh5"/>
    <property type="match status" value="1"/>
</dbReference>
<dbReference type="Gene3D" id="1.10.150.250">
    <property type="entry name" value="Flavinator of succinate dehydrogenase"/>
    <property type="match status" value="1"/>
</dbReference>
<dbReference type="AlphaFoldDB" id="A0A7R9GLA1"/>
<dbReference type="GO" id="GO:0006121">
    <property type="term" value="P:mitochondrial electron transport, succinate to ubiquinone"/>
    <property type="evidence" value="ECO:0007669"/>
    <property type="project" value="TreeGrafter"/>
</dbReference>
<dbReference type="OrthoDB" id="5847109at2759"/>
<dbReference type="SUPFAM" id="SSF109910">
    <property type="entry name" value="YgfY-like"/>
    <property type="match status" value="1"/>
</dbReference>
<evidence type="ECO:0000313" key="5">
    <source>
        <dbReference type="Proteomes" id="UP000678499"/>
    </source>
</evidence>
<sequence>MHLWKKSEKARLELRQHVFVNATQTRLLDRMVSPYWRRPRYWVDDPYQPYQERNNFWSTRKKPLPLCRIDENMWKTLVTASFRPFQARKVSLLAPCCRQVDIPVDPESHEPTIPPYEEKPNEPTQTKRARLLYQSRKRGMLENGLLLSTFADKYLGNMTETQLKDYDRLINLPSNDWDIYYWAVG</sequence>
<gene>
    <name evidence="4" type="ORF">NMOB1V02_LOCUS13143</name>
</gene>
<dbReference type="GO" id="GO:0034553">
    <property type="term" value="P:mitochondrial respiratory chain complex II assembly"/>
    <property type="evidence" value="ECO:0007669"/>
    <property type="project" value="TreeGrafter"/>
</dbReference>
<evidence type="ECO:0008006" key="6">
    <source>
        <dbReference type="Google" id="ProtNLM"/>
    </source>
</evidence>
<keyword evidence="2" id="KW-0496">Mitochondrion</keyword>
<name>A0A7R9GLA1_9CRUS</name>
<dbReference type="PANTHER" id="PTHR12469">
    <property type="entry name" value="PROTEIN EMI5 HOMOLOG, MITOCHONDRIAL"/>
    <property type="match status" value="1"/>
</dbReference>
<feature type="non-terminal residue" evidence="4">
    <location>
        <position position="185"/>
    </location>
</feature>
<reference evidence="4" key="1">
    <citation type="submission" date="2020-11" db="EMBL/GenBank/DDBJ databases">
        <authorList>
            <person name="Tran Van P."/>
        </authorList>
    </citation>
    <scope>NUCLEOTIDE SEQUENCE</scope>
</reference>
<dbReference type="InterPro" id="IPR036714">
    <property type="entry name" value="SDH_sf"/>
</dbReference>
<evidence type="ECO:0000313" key="4">
    <source>
        <dbReference type="EMBL" id="CAD7285541.1"/>
    </source>
</evidence>
<dbReference type="Proteomes" id="UP000678499">
    <property type="component" value="Unassembled WGS sequence"/>
</dbReference>
<protein>
    <recommendedName>
        <fullName evidence="6">SDH assembly factor 2</fullName>
    </recommendedName>
</protein>
<dbReference type="EMBL" id="OA898283">
    <property type="protein sequence ID" value="CAD7285541.1"/>
    <property type="molecule type" value="Genomic_DNA"/>
</dbReference>
<dbReference type="FunFam" id="1.10.150.250:FF:000002">
    <property type="entry name" value="Succinate dehydrogenase assembly factor 2, mitochondrial"/>
    <property type="match status" value="1"/>
</dbReference>
<proteinExistence type="predicted"/>
<dbReference type="InterPro" id="IPR005631">
    <property type="entry name" value="SDH"/>
</dbReference>